<dbReference type="PANTHER" id="PTHR38037:SF1">
    <property type="entry name" value="ATP-DEPENDENT ZINC PROTEASE DOMAIN-CONTAINING PROTEIN-RELATED"/>
    <property type="match status" value="1"/>
</dbReference>
<dbReference type="AlphaFoldDB" id="A0A063Y092"/>
<dbReference type="OrthoDB" id="9782977at2"/>
<dbReference type="EMBL" id="JMSZ01000032">
    <property type="protein sequence ID" value="KDE39119.1"/>
    <property type="molecule type" value="Genomic_DNA"/>
</dbReference>
<accession>A0A063Y092</accession>
<evidence type="ECO:0000313" key="3">
    <source>
        <dbReference type="Proteomes" id="UP000027318"/>
    </source>
</evidence>
<reference evidence="2 3" key="1">
    <citation type="journal article" date="2005" name="Int. J. Syst. Evol. Microbiol.">
        <title>Nitrincola lacisaponensis gen. nov., sp. nov., a novel alkaliphilic bacterium isolated from an alkaline, saline lake.</title>
        <authorList>
            <person name="Dimitriu P.A."/>
            <person name="Shukla S.K."/>
            <person name="Conradt J."/>
            <person name="Marquez M.C."/>
            <person name="Ventosa A."/>
            <person name="Maglia A."/>
            <person name="Peyton B.M."/>
            <person name="Pinkart H.C."/>
            <person name="Mormile M.R."/>
        </authorList>
    </citation>
    <scope>NUCLEOTIDE SEQUENCE [LARGE SCALE GENOMIC DNA]</scope>
    <source>
        <strain evidence="2 3">4CA</strain>
    </source>
</reference>
<dbReference type="SUPFAM" id="SSF50630">
    <property type="entry name" value="Acid proteases"/>
    <property type="match status" value="1"/>
</dbReference>
<dbReference type="PATRIC" id="fig|267850.7.peg.2216"/>
<dbReference type="Proteomes" id="UP000027318">
    <property type="component" value="Unassembled WGS sequence"/>
</dbReference>
<dbReference type="RefSeq" id="WP_036547818.1">
    <property type="nucleotide sequence ID" value="NZ_JMSZ01000032.1"/>
</dbReference>
<dbReference type="Pfam" id="PF05618">
    <property type="entry name" value="Zn_protease"/>
    <property type="match status" value="1"/>
</dbReference>
<dbReference type="STRING" id="267850.ADINL_2248"/>
<dbReference type="PANTHER" id="PTHR38037">
    <property type="entry name" value="ZN_PROTEASE DOMAIN-CONTAINING PROTEIN"/>
    <property type="match status" value="1"/>
</dbReference>
<name>A0A063Y092_9GAMM</name>
<evidence type="ECO:0000313" key="2">
    <source>
        <dbReference type="EMBL" id="KDE39119.1"/>
    </source>
</evidence>
<sequence>MTEKTQQPLLELGWREWVALPQLGIPALKCKVDTGARSSALHAFAVEEFDKNGERWVRFGLHPRQHDNEQVIWCEAPVSDVRQVTDSGGHTTERYFITTELQIGTQVFPISMSLTNRDTMLFRMLLGREAMKGRFSVNPAVSYRQGKKPLD</sequence>
<organism evidence="2 3">
    <name type="scientific">Nitrincola lacisaponensis</name>
    <dbReference type="NCBI Taxonomy" id="267850"/>
    <lineage>
        <taxon>Bacteria</taxon>
        <taxon>Pseudomonadati</taxon>
        <taxon>Pseudomonadota</taxon>
        <taxon>Gammaproteobacteria</taxon>
        <taxon>Oceanospirillales</taxon>
        <taxon>Oceanospirillaceae</taxon>
        <taxon>Nitrincola</taxon>
    </lineage>
</organism>
<comment type="caution">
    <text evidence="2">The sequence shown here is derived from an EMBL/GenBank/DDBJ whole genome shotgun (WGS) entry which is preliminary data.</text>
</comment>
<keyword evidence="3" id="KW-1185">Reference proteome</keyword>
<gene>
    <name evidence="2" type="ORF">ADINL_2248</name>
</gene>
<dbReference type="InterPro" id="IPR008503">
    <property type="entry name" value="Asp_endopeptidase"/>
</dbReference>
<dbReference type="InterPro" id="IPR021109">
    <property type="entry name" value="Peptidase_aspartic_dom_sf"/>
</dbReference>
<feature type="domain" description="Retropepsin-like aspartic endopeptidase" evidence="1">
    <location>
        <begin position="12"/>
        <end position="147"/>
    </location>
</feature>
<proteinExistence type="predicted"/>
<evidence type="ECO:0000259" key="1">
    <source>
        <dbReference type="Pfam" id="PF05618"/>
    </source>
</evidence>
<protein>
    <recommendedName>
        <fullName evidence="1">Retropepsin-like aspartic endopeptidase domain-containing protein</fullName>
    </recommendedName>
</protein>
<dbReference type="Gene3D" id="2.40.70.10">
    <property type="entry name" value="Acid Proteases"/>
    <property type="match status" value="1"/>
</dbReference>